<sequence>MHLPRSVTAALGKLTALASLSALAACAPASAAENDGLVIVASTPIMADFVRNVAPNATVETLVPMGADPHTYEPSMAALRDIARADIAFSNGLLLEAQALTHTIDSNLPDGAKNVALGSESVKFGARQIPLVENASLATVWLGLRVDGQGGSQDYVTINATKADGPGTISAFTTGTFGEPTAWMNSGDGIDPAKDTVKLPTNAHTHMSWGFSKQGIYTLSLEAVLHSGTAEKPLGNATLTFAVGIDPHEAGKTVIDTGHQDITAHLDGGMTLYGDTPAGTGNREIADVVIAVPNSTTTIVPDNRWNFLGHPGAEAWILAQAVIGQHVHGEIDPHMWHDVRNAIAYTETIADELGRIDPKNAASYSKNAAAYSKKLENLDEWTRAVLTSIPASQRTLVTAHDSFGYLAKAYGMTIAGFVAPNPSLEPSVQQLTNLTRTLEALPAPGVFVEPTSSSHLKELVGIAHSTRKELCNIYSDTLTPEVPTYEALVEYNVKSLKSCLDPASLPAWEPAAQHTIPNPSTQTETK</sequence>
<feature type="signal peptide" evidence="6">
    <location>
        <begin position="1"/>
        <end position="24"/>
    </location>
</feature>
<evidence type="ECO:0000256" key="4">
    <source>
        <dbReference type="ARBA" id="ARBA00022729"/>
    </source>
</evidence>
<evidence type="ECO:0000256" key="1">
    <source>
        <dbReference type="ARBA" id="ARBA00004196"/>
    </source>
</evidence>
<name>A0ABT9NBC0_9ACTO</name>
<evidence type="ECO:0000256" key="2">
    <source>
        <dbReference type="ARBA" id="ARBA00022448"/>
    </source>
</evidence>
<dbReference type="NCBIfam" id="TIGR03769">
    <property type="entry name" value="P_ac_wall_RPT"/>
    <property type="match status" value="1"/>
</dbReference>
<organism evidence="7 8">
    <name type="scientific">Arcanobacterium wilhelmae</name>
    <dbReference type="NCBI Taxonomy" id="1803177"/>
    <lineage>
        <taxon>Bacteria</taxon>
        <taxon>Bacillati</taxon>
        <taxon>Actinomycetota</taxon>
        <taxon>Actinomycetes</taxon>
        <taxon>Actinomycetales</taxon>
        <taxon>Actinomycetaceae</taxon>
        <taxon>Arcanobacterium</taxon>
    </lineage>
</organism>
<comment type="similarity">
    <text evidence="5">Belongs to the bacterial solute-binding protein 9 family.</text>
</comment>
<dbReference type="Pfam" id="PF01297">
    <property type="entry name" value="ZnuA"/>
    <property type="match status" value="2"/>
</dbReference>
<dbReference type="PRINTS" id="PR00690">
    <property type="entry name" value="ADHESNFAMILY"/>
</dbReference>
<dbReference type="InterPro" id="IPR050492">
    <property type="entry name" value="Bact_metal-bind_prot9"/>
</dbReference>
<dbReference type="Gene3D" id="3.40.50.1980">
    <property type="entry name" value="Nitrogenase molybdenum iron protein domain"/>
    <property type="match status" value="2"/>
</dbReference>
<evidence type="ECO:0000313" key="8">
    <source>
        <dbReference type="Proteomes" id="UP001235966"/>
    </source>
</evidence>
<dbReference type="NCBIfam" id="NF038134">
    <property type="entry name" value="choice_anch_M"/>
    <property type="match status" value="1"/>
</dbReference>
<proteinExistence type="inferred from homology"/>
<dbReference type="Proteomes" id="UP001235966">
    <property type="component" value="Unassembled WGS sequence"/>
</dbReference>
<dbReference type="EMBL" id="JAUSQW010000001">
    <property type="protein sequence ID" value="MDP9800526.1"/>
    <property type="molecule type" value="Genomic_DNA"/>
</dbReference>
<accession>A0ABT9NBC0</accession>
<protein>
    <submittedName>
        <fullName evidence="7">Anchored repeat ABC transporter substrate-binding protein</fullName>
    </submittedName>
</protein>
<dbReference type="SUPFAM" id="SSF53807">
    <property type="entry name" value="Helical backbone' metal receptor"/>
    <property type="match status" value="1"/>
</dbReference>
<reference evidence="7 8" key="1">
    <citation type="submission" date="2023-07" db="EMBL/GenBank/DDBJ databases">
        <title>Sequencing the genomes of 1000 actinobacteria strains.</title>
        <authorList>
            <person name="Klenk H.-P."/>
        </authorList>
    </citation>
    <scope>NUCLEOTIDE SEQUENCE [LARGE SCALE GENOMIC DNA]</scope>
    <source>
        <strain evidence="7 8">DSM 102162</strain>
    </source>
</reference>
<evidence type="ECO:0000313" key="7">
    <source>
        <dbReference type="EMBL" id="MDP9800526.1"/>
    </source>
</evidence>
<keyword evidence="3" id="KW-0479">Metal-binding</keyword>
<keyword evidence="2 5" id="KW-0813">Transport</keyword>
<dbReference type="PROSITE" id="PS51257">
    <property type="entry name" value="PROKAR_LIPOPROTEIN"/>
    <property type="match status" value="1"/>
</dbReference>
<dbReference type="InterPro" id="IPR006127">
    <property type="entry name" value="ZnuA-like"/>
</dbReference>
<comment type="caution">
    <text evidence="7">The sequence shown here is derived from an EMBL/GenBank/DDBJ whole genome shotgun (WGS) entry which is preliminary data.</text>
</comment>
<comment type="subcellular location">
    <subcellularLocation>
        <location evidence="1">Cell envelope</location>
    </subcellularLocation>
</comment>
<feature type="chain" id="PRO_5045370358" evidence="6">
    <location>
        <begin position="25"/>
        <end position="526"/>
    </location>
</feature>
<dbReference type="RefSeq" id="WP_307014225.1">
    <property type="nucleotide sequence ID" value="NZ_JAUSQW010000001.1"/>
</dbReference>
<gene>
    <name evidence="7" type="ORF">J2S49_000602</name>
</gene>
<evidence type="ECO:0000256" key="6">
    <source>
        <dbReference type="SAM" id="SignalP"/>
    </source>
</evidence>
<dbReference type="PANTHER" id="PTHR42953">
    <property type="entry name" value="HIGH-AFFINITY ZINC UPTAKE SYSTEM PROTEIN ZNUA-RELATED"/>
    <property type="match status" value="1"/>
</dbReference>
<dbReference type="InterPro" id="IPR022434">
    <property type="entry name" value="ABC_LPXTG_lipo_actinobac"/>
</dbReference>
<dbReference type="NCBIfam" id="TIGR03772">
    <property type="entry name" value="anch_rpt_subst"/>
    <property type="match status" value="1"/>
</dbReference>
<dbReference type="PANTHER" id="PTHR42953:SF1">
    <property type="entry name" value="METAL-BINDING PROTEIN HI_0362-RELATED"/>
    <property type="match status" value="1"/>
</dbReference>
<keyword evidence="4 6" id="KW-0732">Signal</keyword>
<evidence type="ECO:0000256" key="3">
    <source>
        <dbReference type="ARBA" id="ARBA00022723"/>
    </source>
</evidence>
<keyword evidence="8" id="KW-1185">Reference proteome</keyword>
<dbReference type="InterPro" id="IPR022435">
    <property type="entry name" value="Surface-anchored_actinobac"/>
</dbReference>
<dbReference type="InterPro" id="IPR006128">
    <property type="entry name" value="Lipoprotein_PsaA-like"/>
</dbReference>
<evidence type="ECO:0000256" key="5">
    <source>
        <dbReference type="RuleBase" id="RU003512"/>
    </source>
</evidence>